<protein>
    <submittedName>
        <fullName evidence="6">TraR/DksA family transcriptional regulator</fullName>
    </submittedName>
</protein>
<dbReference type="OrthoDB" id="9811543at2"/>
<dbReference type="AlphaFoldDB" id="A0A4R6QPN3"/>
<dbReference type="Proteomes" id="UP000295361">
    <property type="component" value="Unassembled WGS sequence"/>
</dbReference>
<name>A0A4R6QPN3_9BURK</name>
<keyword evidence="3" id="KW-0862">Zinc</keyword>
<evidence type="ECO:0000313" key="6">
    <source>
        <dbReference type="EMBL" id="TDP72399.1"/>
    </source>
</evidence>
<reference evidence="6 7" key="1">
    <citation type="submission" date="2019-03" db="EMBL/GenBank/DDBJ databases">
        <title>Genomic Encyclopedia of Type Strains, Phase IV (KMG-IV): sequencing the most valuable type-strain genomes for metagenomic binning, comparative biology and taxonomic classification.</title>
        <authorList>
            <person name="Goeker M."/>
        </authorList>
    </citation>
    <scope>NUCLEOTIDE SEQUENCE [LARGE SCALE GENOMIC DNA]</scope>
    <source>
        <strain evidence="6 7">DSM 16998</strain>
    </source>
</reference>
<feature type="zinc finger region" description="dksA C4-type" evidence="4">
    <location>
        <begin position="91"/>
        <end position="115"/>
    </location>
</feature>
<dbReference type="InParanoid" id="A0A4R6QPN3"/>
<dbReference type="EMBL" id="SNXS01000002">
    <property type="protein sequence ID" value="TDP72399.1"/>
    <property type="molecule type" value="Genomic_DNA"/>
</dbReference>
<dbReference type="Gene3D" id="1.20.120.910">
    <property type="entry name" value="DksA, coiled-coil domain"/>
    <property type="match status" value="1"/>
</dbReference>
<keyword evidence="2" id="KW-0863">Zinc-finger</keyword>
<gene>
    <name evidence="6" type="ORF">DES47_102144</name>
</gene>
<dbReference type="RefSeq" id="WP_133699869.1">
    <property type="nucleotide sequence ID" value="NZ_SNXS01000002.1"/>
</dbReference>
<dbReference type="InterPro" id="IPR000962">
    <property type="entry name" value="Znf_DskA_TraR"/>
</dbReference>
<evidence type="ECO:0000259" key="5">
    <source>
        <dbReference type="Pfam" id="PF01258"/>
    </source>
</evidence>
<dbReference type="PANTHER" id="PTHR33823:SF4">
    <property type="entry name" value="GENERAL STRESS PROTEIN 16O"/>
    <property type="match status" value="1"/>
</dbReference>
<comment type="caution">
    <text evidence="6">The sequence shown here is derived from an EMBL/GenBank/DDBJ whole genome shotgun (WGS) entry which is preliminary data.</text>
</comment>
<dbReference type="GO" id="GO:0008270">
    <property type="term" value="F:zinc ion binding"/>
    <property type="evidence" value="ECO:0007669"/>
    <property type="project" value="UniProtKB-KW"/>
</dbReference>
<proteinExistence type="predicted"/>
<keyword evidence="7" id="KW-1185">Reference proteome</keyword>
<accession>A0A4R6QPN3</accession>
<organism evidence="6 7">
    <name type="scientific">Roseateles toxinivorans</name>
    <dbReference type="NCBI Taxonomy" id="270368"/>
    <lineage>
        <taxon>Bacteria</taxon>
        <taxon>Pseudomonadati</taxon>
        <taxon>Pseudomonadota</taxon>
        <taxon>Betaproteobacteria</taxon>
        <taxon>Burkholderiales</taxon>
        <taxon>Sphaerotilaceae</taxon>
        <taxon>Roseateles</taxon>
    </lineage>
</organism>
<evidence type="ECO:0000256" key="1">
    <source>
        <dbReference type="ARBA" id="ARBA00022723"/>
    </source>
</evidence>
<dbReference type="PROSITE" id="PS51128">
    <property type="entry name" value="ZF_DKSA_2"/>
    <property type="match status" value="1"/>
</dbReference>
<sequence>MTHHMTTGQLALLETALTQRQQALERELQAQLGDQGRVEHAREQLLQDSDGERAHDADREVDLARSDLNLDALRQVNEALLRLRLPDYGLCTDCGQGISFDRLQHSPEVLRCISCQSAVEKRSGLNSTHHSL</sequence>
<feature type="domain" description="Zinc finger DksA/TraR C4-type" evidence="5">
    <location>
        <begin position="87"/>
        <end position="121"/>
    </location>
</feature>
<keyword evidence="1" id="KW-0479">Metal-binding</keyword>
<evidence type="ECO:0000313" key="7">
    <source>
        <dbReference type="Proteomes" id="UP000295361"/>
    </source>
</evidence>
<evidence type="ECO:0000256" key="3">
    <source>
        <dbReference type="ARBA" id="ARBA00022833"/>
    </source>
</evidence>
<dbReference type="SUPFAM" id="SSF57716">
    <property type="entry name" value="Glucocorticoid receptor-like (DNA-binding domain)"/>
    <property type="match status" value="1"/>
</dbReference>
<evidence type="ECO:0000256" key="4">
    <source>
        <dbReference type="PROSITE-ProRule" id="PRU00510"/>
    </source>
</evidence>
<dbReference type="Pfam" id="PF01258">
    <property type="entry name" value="zf-dskA_traR"/>
    <property type="match status" value="1"/>
</dbReference>
<evidence type="ECO:0000256" key="2">
    <source>
        <dbReference type="ARBA" id="ARBA00022771"/>
    </source>
</evidence>
<dbReference type="PANTHER" id="PTHR33823">
    <property type="entry name" value="RNA POLYMERASE-BINDING TRANSCRIPTION FACTOR DKSA-RELATED"/>
    <property type="match status" value="1"/>
</dbReference>